<dbReference type="Proteomes" id="UP001151760">
    <property type="component" value="Unassembled WGS sequence"/>
</dbReference>
<proteinExistence type="predicted"/>
<evidence type="ECO:0000313" key="4">
    <source>
        <dbReference type="Proteomes" id="UP001151760"/>
    </source>
</evidence>
<organism evidence="3 4">
    <name type="scientific">Tanacetum coccineum</name>
    <dbReference type="NCBI Taxonomy" id="301880"/>
    <lineage>
        <taxon>Eukaryota</taxon>
        <taxon>Viridiplantae</taxon>
        <taxon>Streptophyta</taxon>
        <taxon>Embryophyta</taxon>
        <taxon>Tracheophyta</taxon>
        <taxon>Spermatophyta</taxon>
        <taxon>Magnoliopsida</taxon>
        <taxon>eudicotyledons</taxon>
        <taxon>Gunneridae</taxon>
        <taxon>Pentapetalae</taxon>
        <taxon>asterids</taxon>
        <taxon>campanulids</taxon>
        <taxon>Asterales</taxon>
        <taxon>Asteraceae</taxon>
        <taxon>Asteroideae</taxon>
        <taxon>Anthemideae</taxon>
        <taxon>Anthemidinae</taxon>
        <taxon>Tanacetum</taxon>
    </lineage>
</organism>
<evidence type="ECO:0000256" key="1">
    <source>
        <dbReference type="SAM" id="Coils"/>
    </source>
</evidence>
<gene>
    <name evidence="3" type="ORF">Tco_0861065</name>
</gene>
<feature type="coiled-coil region" evidence="1">
    <location>
        <begin position="205"/>
        <end position="276"/>
    </location>
</feature>
<keyword evidence="4" id="KW-1185">Reference proteome</keyword>
<evidence type="ECO:0008006" key="5">
    <source>
        <dbReference type="Google" id="ProtNLM"/>
    </source>
</evidence>
<accession>A0ABQ5BJR2</accession>
<keyword evidence="1" id="KW-0175">Coiled coil</keyword>
<name>A0ABQ5BJR2_9ASTR</name>
<reference evidence="3" key="1">
    <citation type="journal article" date="2022" name="Int. J. Mol. Sci.">
        <title>Draft Genome of Tanacetum Coccineum: Genomic Comparison of Closely Related Tanacetum-Family Plants.</title>
        <authorList>
            <person name="Yamashiro T."/>
            <person name="Shiraishi A."/>
            <person name="Nakayama K."/>
            <person name="Satake H."/>
        </authorList>
    </citation>
    <scope>NUCLEOTIDE SEQUENCE</scope>
</reference>
<comment type="caution">
    <text evidence="3">The sequence shown here is derived from an EMBL/GenBank/DDBJ whole genome shotgun (WGS) entry which is preliminary data.</text>
</comment>
<dbReference type="EMBL" id="BQNB010013278">
    <property type="protein sequence ID" value="GJT14023.1"/>
    <property type="molecule type" value="Genomic_DNA"/>
</dbReference>
<feature type="region of interest" description="Disordered" evidence="2">
    <location>
        <begin position="456"/>
        <end position="518"/>
    </location>
</feature>
<evidence type="ECO:0000256" key="2">
    <source>
        <dbReference type="SAM" id="MobiDB-lite"/>
    </source>
</evidence>
<feature type="compositionally biased region" description="Polar residues" evidence="2">
    <location>
        <begin position="456"/>
        <end position="486"/>
    </location>
</feature>
<evidence type="ECO:0000313" key="3">
    <source>
        <dbReference type="EMBL" id="GJT14023.1"/>
    </source>
</evidence>
<reference evidence="3" key="2">
    <citation type="submission" date="2022-01" db="EMBL/GenBank/DDBJ databases">
        <authorList>
            <person name="Yamashiro T."/>
            <person name="Shiraishi A."/>
            <person name="Satake H."/>
            <person name="Nakayama K."/>
        </authorList>
    </citation>
    <scope>NUCLEOTIDE SEQUENCE</scope>
</reference>
<sequence>MVNTSLKKLKYHLAGFDVVVKERTTPTAITEGSWGFEHTKACFRDEIIPFVKALKDLFNTFDQYLIDELSEVQNVFHQMEQAVEQHRIESKTFKVKMNQVLNENERLLEQVICKDIVNIIMNSFVDNAPMNVHECEKHLKLETKLLNKMDFVEKETYDKLFKRFTTLEKNCISLEVDTQLKKEIFQKDISVSNQSAPNFDQYFEINELKAQSQEKDTVIKKLKERIKSLSGNMNEDKIKKDLEEIETINIELDHRVSKLIAENEHLKQTYKQLYNSIKPARIRSKEQCADLINQVNLKSVEISNLNASLQEKVLIITTLKDDLRKLKGKALVDNDVTKHTIDPEMLKIDVEPITPKLLNKRTTHSAYIKHTQEEAAVLSDLVDHVKANYPLDHSLESACRYTKLIQELLTNISKTCPSINNTDGKLVAVTPKNKDKRVRFTKPVISSGNTITKTASTSNLVSNKPMLSSTGVKPSTSASGSQPSGNTKKDKIQQTPSSTQKNKVEAHPSKVKSSLKNKNCVVAPKGTANVQHSKLNANSKLNYVKCNGCMLSDNHDLCVLDFINNVNACVKSKSVKKSSKRKVWKPTGNVFINIGYIWRPTGRTFTIVGNPCPLTRMTTTTEVPLRKPTALENESPKPVVTLVYSRKPRKSKSNVPVSKSKVLKSVSANKKEPSQYWGSIVSDVPSSSLNECRSSKLFSGIWTPTAPSI</sequence>
<protein>
    <recommendedName>
        <fullName evidence="5">Integrase, catalytic region, zinc finger, CCHC-type, peptidase aspartic, catalytic</fullName>
    </recommendedName>
</protein>